<dbReference type="GO" id="GO:0004519">
    <property type="term" value="F:endonuclease activity"/>
    <property type="evidence" value="ECO:0007669"/>
    <property type="project" value="UniProtKB-KW"/>
</dbReference>
<dbReference type="GO" id="GO:0003964">
    <property type="term" value="F:RNA-directed DNA polymerase activity"/>
    <property type="evidence" value="ECO:0007669"/>
    <property type="project" value="UniProtKB-KW"/>
</dbReference>
<accession>A0A850XPZ5</accession>
<evidence type="ECO:0000256" key="7">
    <source>
        <dbReference type="ARBA" id="ARBA00022918"/>
    </source>
</evidence>
<keyword evidence="4" id="KW-0479">Metal-binding</keyword>
<dbReference type="InterPro" id="IPR003308">
    <property type="entry name" value="Integrase_Zn-bd_dom_N"/>
</dbReference>
<evidence type="ECO:0000256" key="8">
    <source>
        <dbReference type="PROSITE-ProRule" id="PRU00450"/>
    </source>
</evidence>
<keyword evidence="3" id="KW-0540">Nuclease</keyword>
<keyword evidence="8" id="KW-0862">Zinc</keyword>
<keyword evidence="11" id="KW-1185">Reference proteome</keyword>
<dbReference type="EMBL" id="WAAB01025360">
    <property type="protein sequence ID" value="NWH82465.1"/>
    <property type="molecule type" value="Genomic_DNA"/>
</dbReference>
<gene>
    <name evidence="10" type="primary">Ervk8_1</name>
    <name evidence="10" type="ORF">PIACAY_R14570</name>
</gene>
<dbReference type="PROSITE" id="PS50876">
    <property type="entry name" value="ZF_INTEGRASE"/>
    <property type="match status" value="1"/>
</dbReference>
<evidence type="ECO:0000313" key="10">
    <source>
        <dbReference type="EMBL" id="NWH82465.1"/>
    </source>
</evidence>
<evidence type="ECO:0000256" key="2">
    <source>
        <dbReference type="ARBA" id="ARBA00022695"/>
    </source>
</evidence>
<organism evidence="10 11">
    <name type="scientific">Piaya cayana</name>
    <name type="common">Common squirrel cuckoo</name>
    <dbReference type="NCBI Taxonomy" id="33601"/>
    <lineage>
        <taxon>Eukaryota</taxon>
        <taxon>Metazoa</taxon>
        <taxon>Chordata</taxon>
        <taxon>Craniata</taxon>
        <taxon>Vertebrata</taxon>
        <taxon>Euteleostomi</taxon>
        <taxon>Archelosauria</taxon>
        <taxon>Archosauria</taxon>
        <taxon>Dinosauria</taxon>
        <taxon>Saurischia</taxon>
        <taxon>Theropoda</taxon>
        <taxon>Coelurosauria</taxon>
        <taxon>Aves</taxon>
        <taxon>Neognathae</taxon>
        <taxon>Neoaves</taxon>
        <taxon>Otidimorphae</taxon>
        <taxon>Cuculiformes</taxon>
        <taxon>Coccyzidae</taxon>
        <taxon>Piaya</taxon>
    </lineage>
</organism>
<evidence type="ECO:0000256" key="6">
    <source>
        <dbReference type="ARBA" id="ARBA00022801"/>
    </source>
</evidence>
<keyword evidence="8" id="KW-0863">Zinc-finger</keyword>
<keyword evidence="2" id="KW-0548">Nucleotidyltransferase</keyword>
<dbReference type="GO" id="GO:0035613">
    <property type="term" value="F:RNA stem-loop binding"/>
    <property type="evidence" value="ECO:0007669"/>
    <property type="project" value="TreeGrafter"/>
</dbReference>
<dbReference type="InterPro" id="IPR017856">
    <property type="entry name" value="Integrase-like_N"/>
</dbReference>
<evidence type="ECO:0000313" key="11">
    <source>
        <dbReference type="Proteomes" id="UP000653271"/>
    </source>
</evidence>
<dbReference type="SUPFAM" id="SSF46919">
    <property type="entry name" value="N-terminal Zn binding domain of HIV integrase"/>
    <property type="match status" value="1"/>
</dbReference>
<feature type="domain" description="Integrase-type" evidence="9">
    <location>
        <begin position="41"/>
        <end position="82"/>
    </location>
</feature>
<proteinExistence type="predicted"/>
<keyword evidence="5" id="KW-0255">Endonuclease</keyword>
<dbReference type="Gene3D" id="1.10.10.200">
    <property type="match status" value="1"/>
</dbReference>
<dbReference type="GO" id="GO:0008270">
    <property type="term" value="F:zinc ion binding"/>
    <property type="evidence" value="ECO:0007669"/>
    <property type="project" value="UniProtKB-KW"/>
</dbReference>
<evidence type="ECO:0000259" key="9">
    <source>
        <dbReference type="PROSITE" id="PS50876"/>
    </source>
</evidence>
<evidence type="ECO:0000256" key="4">
    <source>
        <dbReference type="ARBA" id="ARBA00022723"/>
    </source>
</evidence>
<keyword evidence="6" id="KW-0378">Hydrolase</keyword>
<keyword evidence="7" id="KW-0695">RNA-directed DNA polymerase</keyword>
<dbReference type="InterPro" id="IPR043502">
    <property type="entry name" value="DNA/RNA_pol_sf"/>
</dbReference>
<dbReference type="OrthoDB" id="9339466at2759"/>
<name>A0A850XPZ5_PIACA</name>
<dbReference type="AlphaFoldDB" id="A0A850XPZ5"/>
<evidence type="ECO:0000256" key="5">
    <source>
        <dbReference type="ARBA" id="ARBA00022759"/>
    </source>
</evidence>
<evidence type="ECO:0000256" key="1">
    <source>
        <dbReference type="ARBA" id="ARBA00022679"/>
    </source>
</evidence>
<reference evidence="10" key="1">
    <citation type="submission" date="2019-09" db="EMBL/GenBank/DDBJ databases">
        <title>Bird 10,000 Genomes (B10K) Project - Family phase.</title>
        <authorList>
            <person name="Zhang G."/>
        </authorList>
    </citation>
    <scope>NUCLEOTIDE SEQUENCE</scope>
    <source>
        <strain evidence="10">B10K-DU-008-47</strain>
        <tissue evidence="10">Mixed tissue sample</tissue>
    </source>
</reference>
<dbReference type="PANTHER" id="PTHR41694">
    <property type="entry name" value="ENDOGENOUS RETROVIRUS GROUP K MEMBER POL PROTEIN"/>
    <property type="match status" value="1"/>
</dbReference>
<comment type="caution">
    <text evidence="10">The sequence shown here is derived from an EMBL/GenBank/DDBJ whole genome shotgun (WGS) entry which is preliminary data.</text>
</comment>
<feature type="non-terminal residue" evidence="10">
    <location>
        <position position="1"/>
    </location>
</feature>
<dbReference type="SUPFAM" id="SSF56672">
    <property type="entry name" value="DNA/RNA polymerases"/>
    <property type="match status" value="1"/>
</dbReference>
<dbReference type="Proteomes" id="UP000653271">
    <property type="component" value="Unassembled WGS sequence"/>
</dbReference>
<evidence type="ECO:0000256" key="3">
    <source>
        <dbReference type="ARBA" id="ARBA00022722"/>
    </source>
</evidence>
<feature type="non-terminal residue" evidence="10">
    <location>
        <position position="84"/>
    </location>
</feature>
<sequence>MGALQPGLPNPEMLPEGWHLLIIDLKDCFFTISLHPTAPLSDFVKTREAHNACHQNAKGLYCQFKIKMDEARGIVRACPTCSNH</sequence>
<dbReference type="Pfam" id="PF02022">
    <property type="entry name" value="Integrase_Zn"/>
    <property type="match status" value="1"/>
</dbReference>
<dbReference type="PANTHER" id="PTHR41694:SF3">
    <property type="entry name" value="RNA-DIRECTED DNA POLYMERASE-RELATED"/>
    <property type="match status" value="1"/>
</dbReference>
<dbReference type="GO" id="GO:0016787">
    <property type="term" value="F:hydrolase activity"/>
    <property type="evidence" value="ECO:0007669"/>
    <property type="project" value="UniProtKB-KW"/>
</dbReference>
<keyword evidence="1" id="KW-0808">Transferase</keyword>
<protein>
    <submittedName>
        <fullName evidence="10">POK8 protein</fullName>
    </submittedName>
</protein>